<dbReference type="Gene3D" id="3.90.1140.10">
    <property type="entry name" value="Cyclic phosphodiesterase"/>
    <property type="match status" value="1"/>
</dbReference>
<dbReference type="HAMAP" id="MF_01940">
    <property type="entry name" value="RNA_CPDase"/>
    <property type="match status" value="1"/>
</dbReference>
<feature type="active site" description="Proton acceptor" evidence="2">
    <location>
        <position position="120"/>
    </location>
</feature>
<dbReference type="SUPFAM" id="SSF55144">
    <property type="entry name" value="LigT-like"/>
    <property type="match status" value="1"/>
</dbReference>
<dbReference type="Proteomes" id="UP000007073">
    <property type="component" value="Chromosome"/>
</dbReference>
<keyword evidence="3" id="KW-0436">Ligase</keyword>
<feature type="short sequence motif" description="HXTX 1" evidence="2">
    <location>
        <begin position="36"/>
        <end position="39"/>
    </location>
</feature>
<organism evidence="3 4">
    <name type="scientific">Geobacter metallireducens (strain ATCC 53774 / DSM 7210 / GS-15)</name>
    <dbReference type="NCBI Taxonomy" id="269799"/>
    <lineage>
        <taxon>Bacteria</taxon>
        <taxon>Pseudomonadati</taxon>
        <taxon>Thermodesulfobacteriota</taxon>
        <taxon>Desulfuromonadia</taxon>
        <taxon>Geobacterales</taxon>
        <taxon>Geobacteraceae</taxon>
        <taxon>Geobacter</taxon>
    </lineage>
</organism>
<dbReference type="NCBIfam" id="TIGR02258">
    <property type="entry name" value="2_5_ligase"/>
    <property type="match status" value="1"/>
</dbReference>
<comment type="similarity">
    <text evidence="2">Belongs to the 2H phosphoesterase superfamily. ThpR family.</text>
</comment>
<dbReference type="InterPro" id="IPR009097">
    <property type="entry name" value="Cyclic_Pdiesterase"/>
</dbReference>
<dbReference type="GO" id="GO:0004113">
    <property type="term" value="F:2',3'-cyclic-nucleotide 3'-phosphodiesterase activity"/>
    <property type="evidence" value="ECO:0007669"/>
    <property type="project" value="InterPro"/>
</dbReference>
<dbReference type="STRING" id="269799.Gmet_3530"/>
<dbReference type="GO" id="GO:0016874">
    <property type="term" value="F:ligase activity"/>
    <property type="evidence" value="ECO:0007669"/>
    <property type="project" value="UniProtKB-KW"/>
</dbReference>
<protein>
    <recommendedName>
        <fullName evidence="2">RNA 2',3'-cyclic phosphodiesterase</fullName>
        <shortName evidence="2">RNA 2',3'-CPDase</shortName>
        <ecNumber evidence="2">3.1.4.58</ecNumber>
    </recommendedName>
</protein>
<reference evidence="3 4" key="2">
    <citation type="journal article" date="2009" name="BMC Microbiol.">
        <title>The genome sequence of Geobacter metallireducens: features of metabolism, physiology and regulation common and dissimilar to Geobacter sulfurreducens.</title>
        <authorList>
            <person name="Aklujkar M."/>
            <person name="Krushkal J."/>
            <person name="DiBartolo G."/>
            <person name="Lapidus A."/>
            <person name="Land M.L."/>
            <person name="Lovley D.R."/>
        </authorList>
    </citation>
    <scope>NUCLEOTIDE SEQUENCE [LARGE SCALE GENOMIC DNA]</scope>
    <source>
        <strain evidence="4">ATCC 53774 / DSM 7210 / GS-15</strain>
    </source>
</reference>
<dbReference type="KEGG" id="gme:Gmet_3530"/>
<keyword evidence="4" id="KW-1185">Reference proteome</keyword>
<feature type="active site" description="Proton donor" evidence="2">
    <location>
        <position position="36"/>
    </location>
</feature>
<dbReference type="EMBL" id="CP000148">
    <property type="protein sequence ID" value="ABB33735.1"/>
    <property type="molecule type" value="Genomic_DNA"/>
</dbReference>
<sequence length="184" mass="20102">MRLFVAIDLPDEVKRSVADICRGVPGVRWLPPDQLHLTLRFIGEEDDAVAAAIRRGLAEITSPPFPLSLQGVGCFPSPRRPRVLWVGLSGGAPLQQLQQKVEAAMVAAGILAEERPFSPHITLARLREHREGDVAPFLARNASFHCEPFTVDAFHLYSSILAAKGAIHRHEASYPLAGRMETAG</sequence>
<comment type="function">
    <text evidence="2">Hydrolyzes RNA 2',3'-cyclic phosphodiester to an RNA 2'-phosphomonoester.</text>
</comment>
<dbReference type="eggNOG" id="COG1514">
    <property type="taxonomic scope" value="Bacteria"/>
</dbReference>
<name>Q39PT9_GEOMG</name>
<evidence type="ECO:0000313" key="4">
    <source>
        <dbReference type="Proteomes" id="UP000007073"/>
    </source>
</evidence>
<dbReference type="HOGENOM" id="CLU_081251_0_1_7"/>
<evidence type="ECO:0000256" key="1">
    <source>
        <dbReference type="ARBA" id="ARBA00022801"/>
    </source>
</evidence>
<proteinExistence type="inferred from homology"/>
<dbReference type="RefSeq" id="WP_004513686.1">
    <property type="nucleotide sequence ID" value="NC_007517.1"/>
</dbReference>
<gene>
    <name evidence="3" type="ordered locus">Gmet_3530</name>
</gene>
<keyword evidence="1 2" id="KW-0378">Hydrolase</keyword>
<dbReference type="InterPro" id="IPR004175">
    <property type="entry name" value="RNA_CPDase"/>
</dbReference>
<dbReference type="AlphaFoldDB" id="Q39PT9"/>
<evidence type="ECO:0000256" key="2">
    <source>
        <dbReference type="HAMAP-Rule" id="MF_01940"/>
    </source>
</evidence>
<dbReference type="GO" id="GO:0008664">
    <property type="term" value="F:RNA 2',3'-cyclic 3'-phosphodiesterase activity"/>
    <property type="evidence" value="ECO:0007669"/>
    <property type="project" value="UniProtKB-EC"/>
</dbReference>
<accession>Q39PT9</accession>
<dbReference type="EC" id="3.1.4.58" evidence="2"/>
<dbReference type="PANTHER" id="PTHR35561:SF1">
    <property type="entry name" value="RNA 2',3'-CYCLIC PHOSPHODIESTERASE"/>
    <property type="match status" value="1"/>
</dbReference>
<evidence type="ECO:0000313" key="3">
    <source>
        <dbReference type="EMBL" id="ABB33735.1"/>
    </source>
</evidence>
<dbReference type="Pfam" id="PF13563">
    <property type="entry name" value="2_5_RNA_ligase2"/>
    <property type="match status" value="1"/>
</dbReference>
<dbReference type="PANTHER" id="PTHR35561">
    <property type="entry name" value="RNA 2',3'-CYCLIC PHOSPHODIESTERASE"/>
    <property type="match status" value="1"/>
</dbReference>
<comment type="catalytic activity">
    <reaction evidence="2">
        <text>a 3'-end 2',3'-cyclophospho-ribonucleotide-RNA + H2O = a 3'-end 2'-phospho-ribonucleotide-RNA + H(+)</text>
        <dbReference type="Rhea" id="RHEA:11828"/>
        <dbReference type="Rhea" id="RHEA-COMP:10464"/>
        <dbReference type="Rhea" id="RHEA-COMP:17353"/>
        <dbReference type="ChEBI" id="CHEBI:15377"/>
        <dbReference type="ChEBI" id="CHEBI:15378"/>
        <dbReference type="ChEBI" id="CHEBI:83064"/>
        <dbReference type="ChEBI" id="CHEBI:173113"/>
        <dbReference type="EC" id="3.1.4.58"/>
    </reaction>
</comment>
<feature type="short sequence motif" description="HXTX 2" evidence="2">
    <location>
        <begin position="120"/>
        <end position="123"/>
    </location>
</feature>
<reference evidence="3 4" key="1">
    <citation type="submission" date="2005-10" db="EMBL/GenBank/DDBJ databases">
        <title>Complete sequence of Geobacter metallireducens GS-15.</title>
        <authorList>
            <consortium name="US DOE Joint Genome Institute"/>
            <person name="Copeland A."/>
            <person name="Lucas S."/>
            <person name="Lapidus A."/>
            <person name="Barry K."/>
            <person name="Detter J.C."/>
            <person name="Glavina T."/>
            <person name="Hammon N."/>
            <person name="Israni S."/>
            <person name="Pitluck S."/>
            <person name="Di Bartolo G."/>
            <person name="Chain P."/>
            <person name="Schmutz J."/>
            <person name="Larimer F."/>
            <person name="Land M."/>
            <person name="Kyrpides N."/>
            <person name="Ivanova N."/>
            <person name="Richardson P."/>
        </authorList>
    </citation>
    <scope>NUCLEOTIDE SEQUENCE [LARGE SCALE GENOMIC DNA]</scope>
    <source>
        <strain evidence="4">ATCC 53774 / DSM 7210 / GS-15</strain>
    </source>
</reference>